<evidence type="ECO:0000313" key="1">
    <source>
        <dbReference type="EMBL" id="MPC96099.1"/>
    </source>
</evidence>
<name>A0A5B7JMP6_PORTR</name>
<accession>A0A5B7JMP6</accession>
<comment type="caution">
    <text evidence="1">The sequence shown here is derived from an EMBL/GenBank/DDBJ whole genome shotgun (WGS) entry which is preliminary data.</text>
</comment>
<sequence>MAEKYAISALLPSSVIGVALILETQQRSLSVVCVTGVGSEEIEEFKSDLKSITAKADKMMEIVDNKMAKMEEISIKVDEATVGLTARGRWVTEYC</sequence>
<reference evidence="1 2" key="1">
    <citation type="submission" date="2019-05" db="EMBL/GenBank/DDBJ databases">
        <title>Another draft genome of Portunus trituberculatus and its Hox gene families provides insights of decapod evolution.</title>
        <authorList>
            <person name="Jeong J.-H."/>
            <person name="Song I."/>
            <person name="Kim S."/>
            <person name="Choi T."/>
            <person name="Kim D."/>
            <person name="Ryu S."/>
            <person name="Kim W."/>
        </authorList>
    </citation>
    <scope>NUCLEOTIDE SEQUENCE [LARGE SCALE GENOMIC DNA]</scope>
    <source>
        <tissue evidence="1">Muscle</tissue>
    </source>
</reference>
<proteinExistence type="predicted"/>
<organism evidence="1 2">
    <name type="scientific">Portunus trituberculatus</name>
    <name type="common">Swimming crab</name>
    <name type="synonym">Neptunus trituberculatus</name>
    <dbReference type="NCBI Taxonomy" id="210409"/>
    <lineage>
        <taxon>Eukaryota</taxon>
        <taxon>Metazoa</taxon>
        <taxon>Ecdysozoa</taxon>
        <taxon>Arthropoda</taxon>
        <taxon>Crustacea</taxon>
        <taxon>Multicrustacea</taxon>
        <taxon>Malacostraca</taxon>
        <taxon>Eumalacostraca</taxon>
        <taxon>Eucarida</taxon>
        <taxon>Decapoda</taxon>
        <taxon>Pleocyemata</taxon>
        <taxon>Brachyura</taxon>
        <taxon>Eubrachyura</taxon>
        <taxon>Portunoidea</taxon>
        <taxon>Portunidae</taxon>
        <taxon>Portuninae</taxon>
        <taxon>Portunus</taxon>
    </lineage>
</organism>
<protein>
    <submittedName>
        <fullName evidence="1">Uncharacterized protein</fullName>
    </submittedName>
</protein>
<gene>
    <name evidence="1" type="ORF">E2C01_091337</name>
</gene>
<dbReference type="EMBL" id="VSRR010104631">
    <property type="protein sequence ID" value="MPC96099.1"/>
    <property type="molecule type" value="Genomic_DNA"/>
</dbReference>
<dbReference type="Proteomes" id="UP000324222">
    <property type="component" value="Unassembled WGS sequence"/>
</dbReference>
<dbReference type="AlphaFoldDB" id="A0A5B7JMP6"/>
<keyword evidence="2" id="KW-1185">Reference proteome</keyword>
<evidence type="ECO:0000313" key="2">
    <source>
        <dbReference type="Proteomes" id="UP000324222"/>
    </source>
</evidence>